<sequence length="191" mass="20644">MKRRNLGIIGAIALFAISGCRGQTTSFQADAFLEKDKCIVSIEANKTLCYGDSRAAVEAVVGGDGDNGKPIAGYDSGVRVAYRGDAAVGFLLGEGSEGVYRTARGARVGMSKDEVMNLYGRQYAYEATPYNLDYAYDTKAGQFVDKTKANSNEIQLERERIFLISALFDGNKGGAASQIDLIDQKMAIFFE</sequence>
<evidence type="ECO:0000313" key="2">
    <source>
        <dbReference type="Proteomes" id="UP000476064"/>
    </source>
</evidence>
<proteinExistence type="predicted"/>
<accession>A0A6C0G393</accession>
<evidence type="ECO:0008006" key="3">
    <source>
        <dbReference type="Google" id="ProtNLM"/>
    </source>
</evidence>
<dbReference type="KEGG" id="plyc:GXP70_03960"/>
<dbReference type="AlphaFoldDB" id="A0A6C0G393"/>
<dbReference type="PROSITE" id="PS51257">
    <property type="entry name" value="PROKAR_LIPOPROTEIN"/>
    <property type="match status" value="1"/>
</dbReference>
<gene>
    <name evidence="1" type="ORF">GXP70_03960</name>
</gene>
<dbReference type="EMBL" id="CP048209">
    <property type="protein sequence ID" value="QHT59205.1"/>
    <property type="molecule type" value="Genomic_DNA"/>
</dbReference>
<dbReference type="Proteomes" id="UP000476064">
    <property type="component" value="Chromosome"/>
</dbReference>
<dbReference type="RefSeq" id="WP_162355273.1">
    <property type="nucleotide sequence ID" value="NZ_CP048209.1"/>
</dbReference>
<protein>
    <recommendedName>
        <fullName evidence="3">Lipoprotein</fullName>
    </recommendedName>
</protein>
<name>A0A6C0G393_9BACL</name>
<organism evidence="1 2">
    <name type="scientific">Paenibacillus lycopersici</name>
    <dbReference type="NCBI Taxonomy" id="2704462"/>
    <lineage>
        <taxon>Bacteria</taxon>
        <taxon>Bacillati</taxon>
        <taxon>Bacillota</taxon>
        <taxon>Bacilli</taxon>
        <taxon>Bacillales</taxon>
        <taxon>Paenibacillaceae</taxon>
        <taxon>Paenibacillus</taxon>
    </lineage>
</organism>
<evidence type="ECO:0000313" key="1">
    <source>
        <dbReference type="EMBL" id="QHT59205.1"/>
    </source>
</evidence>
<keyword evidence="2" id="KW-1185">Reference proteome</keyword>
<reference evidence="1 2" key="1">
    <citation type="submission" date="2020-01" db="EMBL/GenBank/DDBJ databases">
        <title>Paenibacillus sp. nov., isolated from tomato rhizosphere.</title>
        <authorList>
            <person name="Weon H.-Y."/>
            <person name="Lee S.A."/>
        </authorList>
    </citation>
    <scope>NUCLEOTIDE SEQUENCE [LARGE SCALE GENOMIC DNA]</scope>
    <source>
        <strain evidence="1 2">12200R-189</strain>
    </source>
</reference>